<dbReference type="Pfam" id="PF01491">
    <property type="entry name" value="Frataxin_Cyay"/>
    <property type="match status" value="1"/>
</dbReference>
<evidence type="ECO:0000256" key="4">
    <source>
        <dbReference type="HAMAP-Rule" id="MF_00142"/>
    </source>
</evidence>
<dbReference type="PROSITE" id="PS50810">
    <property type="entry name" value="FRATAXIN_2"/>
    <property type="match status" value="1"/>
</dbReference>
<dbReference type="PROSITE" id="PS01344">
    <property type="entry name" value="FRATAXIN_1"/>
    <property type="match status" value="1"/>
</dbReference>
<dbReference type="Gene3D" id="3.30.920.10">
    <property type="entry name" value="Frataxin/CyaY"/>
    <property type="match status" value="1"/>
</dbReference>
<dbReference type="AlphaFoldDB" id="A0A150SYR3"/>
<comment type="function">
    <text evidence="4">Involved in iron-sulfur (Fe-S) cluster assembly. May act as a regulator of Fe-S biogenesis.</text>
</comment>
<sequence length="112" mass="12882">MSGEPLSEREFDAVADRSLRALDRAINEIPDGVEADLQSGILTLEFEDGVKYVVNSHRAARQIWMAAERAAWHFDYLQPEGRWVAQRTGEELWSTLEAVVSRKLRRDVKLER</sequence>
<comment type="similarity">
    <text evidence="1 4">Belongs to the frataxin family.</text>
</comment>
<organism evidence="5 6">
    <name type="scientific">Sorangium cellulosum</name>
    <name type="common">Polyangium cellulosum</name>
    <dbReference type="NCBI Taxonomy" id="56"/>
    <lineage>
        <taxon>Bacteria</taxon>
        <taxon>Pseudomonadati</taxon>
        <taxon>Myxococcota</taxon>
        <taxon>Polyangia</taxon>
        <taxon>Polyangiales</taxon>
        <taxon>Polyangiaceae</taxon>
        <taxon>Sorangium</taxon>
    </lineage>
</organism>
<dbReference type="NCBIfam" id="TIGR03421">
    <property type="entry name" value="FeS_CyaY"/>
    <property type="match status" value="1"/>
</dbReference>
<dbReference type="GO" id="GO:0005737">
    <property type="term" value="C:cytoplasm"/>
    <property type="evidence" value="ECO:0007669"/>
    <property type="project" value="UniProtKB-ARBA"/>
</dbReference>
<dbReference type="InterPro" id="IPR002908">
    <property type="entry name" value="Frataxin/CyaY"/>
</dbReference>
<dbReference type="InterPro" id="IPR047584">
    <property type="entry name" value="CyaY"/>
</dbReference>
<evidence type="ECO:0000256" key="1">
    <source>
        <dbReference type="ARBA" id="ARBA00008183"/>
    </source>
</evidence>
<evidence type="ECO:0000256" key="3">
    <source>
        <dbReference type="ARBA" id="ARBA00023004"/>
    </source>
</evidence>
<accession>A0A150SYR3</accession>
<proteinExistence type="inferred from homology"/>
<keyword evidence="3 4" id="KW-0408">Iron</keyword>
<reference evidence="5 6" key="1">
    <citation type="submission" date="2014-02" db="EMBL/GenBank/DDBJ databases">
        <title>The small core and large imbalanced accessory genome model reveals a collaborative survival strategy of Sorangium cellulosum strains in nature.</title>
        <authorList>
            <person name="Han K."/>
            <person name="Peng R."/>
            <person name="Blom J."/>
            <person name="Li Y.-Z."/>
        </authorList>
    </citation>
    <scope>NUCLEOTIDE SEQUENCE [LARGE SCALE GENOMIC DNA]</scope>
    <source>
        <strain evidence="5 6">So0149</strain>
    </source>
</reference>
<dbReference type="GO" id="GO:0008199">
    <property type="term" value="F:ferric iron binding"/>
    <property type="evidence" value="ECO:0007669"/>
    <property type="project" value="InterPro"/>
</dbReference>
<dbReference type="PANTHER" id="PTHR16821:SF2">
    <property type="entry name" value="FRATAXIN, MITOCHONDRIAL"/>
    <property type="match status" value="1"/>
</dbReference>
<dbReference type="InterPro" id="IPR036524">
    <property type="entry name" value="Frataxin/CyaY_sf"/>
</dbReference>
<keyword evidence="2 4" id="KW-0479">Metal-binding</keyword>
<dbReference type="Proteomes" id="UP000075515">
    <property type="component" value="Unassembled WGS sequence"/>
</dbReference>
<evidence type="ECO:0000313" key="6">
    <source>
        <dbReference type="Proteomes" id="UP000075515"/>
    </source>
</evidence>
<dbReference type="InterPro" id="IPR020895">
    <property type="entry name" value="Frataxin_CS"/>
</dbReference>
<dbReference type="HAMAP" id="MF_00142">
    <property type="entry name" value="CyaY"/>
    <property type="match status" value="1"/>
</dbReference>
<evidence type="ECO:0000256" key="2">
    <source>
        <dbReference type="ARBA" id="ARBA00022723"/>
    </source>
</evidence>
<protein>
    <recommendedName>
        <fullName evidence="4">Iron-sulfur cluster assembly protein CyaY</fullName>
    </recommendedName>
</protein>
<comment type="caution">
    <text evidence="5">The sequence shown here is derived from an EMBL/GenBank/DDBJ whole genome shotgun (WGS) entry which is preliminary data.</text>
</comment>
<name>A0A150SYR3_SORCE</name>
<dbReference type="EMBL" id="JEMC01001428">
    <property type="protein sequence ID" value="KYF97307.1"/>
    <property type="molecule type" value="Genomic_DNA"/>
</dbReference>
<dbReference type="SUPFAM" id="SSF55387">
    <property type="entry name" value="Frataxin/Nqo15-like"/>
    <property type="match status" value="1"/>
</dbReference>
<dbReference type="SMART" id="SM01219">
    <property type="entry name" value="Frataxin_Cyay"/>
    <property type="match status" value="1"/>
</dbReference>
<evidence type="ECO:0000313" key="5">
    <source>
        <dbReference type="EMBL" id="KYF97307.1"/>
    </source>
</evidence>
<dbReference type="PANTHER" id="PTHR16821">
    <property type="entry name" value="FRATAXIN"/>
    <property type="match status" value="1"/>
</dbReference>
<gene>
    <name evidence="4" type="primary">cyaY</name>
    <name evidence="5" type="ORF">BE18_05040</name>
</gene>
<dbReference type="GO" id="GO:0016226">
    <property type="term" value="P:iron-sulfur cluster assembly"/>
    <property type="evidence" value="ECO:0007669"/>
    <property type="project" value="UniProtKB-UniRule"/>
</dbReference>